<keyword evidence="2" id="KW-0812">Transmembrane</keyword>
<gene>
    <name evidence="3" type="ORF">EDD42_0948</name>
</gene>
<dbReference type="EMBL" id="RKHL01000001">
    <property type="protein sequence ID" value="ROR80901.1"/>
    <property type="molecule type" value="Genomic_DNA"/>
</dbReference>
<keyword evidence="2" id="KW-0472">Membrane</keyword>
<evidence type="ECO:0000313" key="4">
    <source>
        <dbReference type="Proteomes" id="UP000266915"/>
    </source>
</evidence>
<feature type="transmembrane region" description="Helical" evidence="2">
    <location>
        <begin position="181"/>
        <end position="207"/>
    </location>
</feature>
<feature type="transmembrane region" description="Helical" evidence="2">
    <location>
        <begin position="286"/>
        <end position="306"/>
    </location>
</feature>
<feature type="compositionally biased region" description="Basic and acidic residues" evidence="1">
    <location>
        <begin position="75"/>
        <end position="96"/>
    </location>
</feature>
<keyword evidence="4" id="KW-1185">Reference proteome</keyword>
<keyword evidence="2" id="KW-1133">Transmembrane helix</keyword>
<evidence type="ECO:0000313" key="3">
    <source>
        <dbReference type="EMBL" id="ROR80901.1"/>
    </source>
</evidence>
<evidence type="ECO:0000256" key="1">
    <source>
        <dbReference type="SAM" id="MobiDB-lite"/>
    </source>
</evidence>
<feature type="transmembrane region" description="Helical" evidence="2">
    <location>
        <begin position="253"/>
        <end position="274"/>
    </location>
</feature>
<comment type="caution">
    <text evidence="3">The sequence shown here is derived from an EMBL/GenBank/DDBJ whole genome shotgun (WGS) entry which is preliminary data.</text>
</comment>
<dbReference type="Proteomes" id="UP000266915">
    <property type="component" value="Unassembled WGS sequence"/>
</dbReference>
<dbReference type="AlphaFoldDB" id="A0A3N2C086"/>
<sequence length="349" mass="36960">MSTQNPEPGSPTDPSTPAAAQTASGSARPMNASERPAAEQPAPERPAAERDILSEDTVQQDTITTADGVGADPVVDDRRVADRADTASDAGVHETRPYQPHTPQRAYSNIDLDDDDTASTPTSTASQADTGAHPYPAAAYEPVARSGATATATAAETEQQQAFPLYVQAPSEPEVRGNRGFGILIGLLGTIIFAGLYAAAVAGLQLVLEGDGTFVENLIQIATSWPFLMAAAGFFLSWVVTATIVNRSGWVHWVLGGFIIGLVVFLAWVGGFLIQERAWTLSVDEILAEVTGVAFTFGPVLAFVVAREIPVWFGGWIAARGRKVREANLEARAEYERVLEAGPTTARLA</sequence>
<organism evidence="3 4">
    <name type="scientific">Plantibacter flavus</name>
    <dbReference type="NCBI Taxonomy" id="150123"/>
    <lineage>
        <taxon>Bacteria</taxon>
        <taxon>Bacillati</taxon>
        <taxon>Actinomycetota</taxon>
        <taxon>Actinomycetes</taxon>
        <taxon>Micrococcales</taxon>
        <taxon>Microbacteriaceae</taxon>
        <taxon>Plantibacter</taxon>
    </lineage>
</organism>
<name>A0A3N2C086_9MICO</name>
<accession>A0A3N2C086</accession>
<proteinExistence type="predicted"/>
<feature type="region of interest" description="Disordered" evidence="1">
    <location>
        <begin position="1"/>
        <end position="134"/>
    </location>
</feature>
<dbReference type="RefSeq" id="WP_085510228.1">
    <property type="nucleotide sequence ID" value="NZ_FXAP01000001.1"/>
</dbReference>
<feature type="compositionally biased region" description="Polar residues" evidence="1">
    <location>
        <begin position="1"/>
        <end position="25"/>
    </location>
</feature>
<protein>
    <submittedName>
        <fullName evidence="3">Uncharacterized protein</fullName>
    </submittedName>
</protein>
<reference evidence="3 4" key="1">
    <citation type="submission" date="2018-11" db="EMBL/GenBank/DDBJ databases">
        <title>Sequencing the genomes of 1000 actinobacteria strains.</title>
        <authorList>
            <person name="Klenk H.-P."/>
        </authorList>
    </citation>
    <scope>NUCLEOTIDE SEQUENCE [LARGE SCALE GENOMIC DNA]</scope>
    <source>
        <strain evidence="3 4">DSM 14012</strain>
    </source>
</reference>
<feature type="transmembrane region" description="Helical" evidence="2">
    <location>
        <begin position="227"/>
        <end position="246"/>
    </location>
</feature>
<evidence type="ECO:0000256" key="2">
    <source>
        <dbReference type="SAM" id="Phobius"/>
    </source>
</evidence>
<feature type="compositionally biased region" description="Low complexity" evidence="1">
    <location>
        <begin position="118"/>
        <end position="130"/>
    </location>
</feature>